<proteinExistence type="predicted"/>
<dbReference type="InterPro" id="IPR011042">
    <property type="entry name" value="6-blade_b-propeller_TolB-like"/>
</dbReference>
<gene>
    <name evidence="2" type="ORF">KYK27_05425</name>
</gene>
<dbReference type="InterPro" id="IPR012938">
    <property type="entry name" value="Glc/Sorbosone_DH"/>
</dbReference>
<name>A0ABS6X988_9BACT</name>
<evidence type="ECO:0000313" key="2">
    <source>
        <dbReference type="EMBL" id="MBW3364472.1"/>
    </source>
</evidence>
<organism evidence="2 3">
    <name type="scientific">Pontibacter populi</name>
    <dbReference type="NCBI Taxonomy" id="890055"/>
    <lineage>
        <taxon>Bacteria</taxon>
        <taxon>Pseudomonadati</taxon>
        <taxon>Bacteroidota</taxon>
        <taxon>Cytophagia</taxon>
        <taxon>Cytophagales</taxon>
        <taxon>Hymenobacteraceae</taxon>
        <taxon>Pontibacter</taxon>
    </lineage>
</organism>
<accession>A0ABS6X988</accession>
<keyword evidence="3" id="KW-1185">Reference proteome</keyword>
<sequence length="370" mass="40952">MNKWIAYALVVLLPFQFGCSDDNKEVVQPDPDLTEAVLQERVVTENLTHPWELAWAPDNSIWMTERGGKVSRVNPETGAVTVVATIADAESRGEGGLLGMALHPNFSTTPEVFLVYNHVTGGEYSEKVVKYTYNGTTLINPVVLFQGIGALNYHNGSRLLITPDMKLYITTGDAGTVQWAQDLSSPNGKVLRINLDGSIPADNPFSGSAIWSLGHRNAQGLAYANNKLYSSEHGPEKDDEINIIQKGRNYGWPVVNGFCNEEGEKKFCQDNNVVEPLVSYTPTIAFSGMDYYNNNQIPQWKNSLLVATLKDNTLYQFKLDQAGDKITETTEFYRSKYGRLRDVLVAPNGKVYIATGNGSNDKIIEISRSN</sequence>
<dbReference type="PANTHER" id="PTHR19328">
    <property type="entry name" value="HEDGEHOG-INTERACTING PROTEIN"/>
    <property type="match status" value="1"/>
</dbReference>
<reference evidence="2 3" key="1">
    <citation type="submission" date="2021-07" db="EMBL/GenBank/DDBJ databases">
        <authorList>
            <person name="Kim M.K."/>
        </authorList>
    </citation>
    <scope>NUCLEOTIDE SEQUENCE [LARGE SCALE GENOMIC DNA]</scope>
    <source>
        <strain evidence="2 3">HLY7-15</strain>
    </source>
</reference>
<dbReference type="Gene3D" id="2.120.10.30">
    <property type="entry name" value="TolB, C-terminal domain"/>
    <property type="match status" value="1"/>
</dbReference>
<evidence type="ECO:0000313" key="3">
    <source>
        <dbReference type="Proteomes" id="UP000774935"/>
    </source>
</evidence>
<dbReference type="RefSeq" id="WP_199108961.1">
    <property type="nucleotide sequence ID" value="NZ_JAHWXQ010000001.1"/>
</dbReference>
<dbReference type="InterPro" id="IPR011041">
    <property type="entry name" value="Quinoprot_gluc/sorb_DH_b-prop"/>
</dbReference>
<protein>
    <submittedName>
        <fullName evidence="2">PQQ-dependent sugar dehydrogenase</fullName>
    </submittedName>
</protein>
<evidence type="ECO:0000259" key="1">
    <source>
        <dbReference type="Pfam" id="PF07995"/>
    </source>
</evidence>
<dbReference type="PANTHER" id="PTHR19328:SF13">
    <property type="entry name" value="HIPL1 PROTEIN"/>
    <property type="match status" value="1"/>
</dbReference>
<dbReference type="SUPFAM" id="SSF50952">
    <property type="entry name" value="Soluble quinoprotein glucose dehydrogenase"/>
    <property type="match status" value="1"/>
</dbReference>
<feature type="domain" description="Glucose/Sorbosone dehydrogenase" evidence="1">
    <location>
        <begin position="47"/>
        <end position="358"/>
    </location>
</feature>
<dbReference type="EMBL" id="JAHWXQ010000001">
    <property type="protein sequence ID" value="MBW3364472.1"/>
    <property type="molecule type" value="Genomic_DNA"/>
</dbReference>
<dbReference type="Proteomes" id="UP000774935">
    <property type="component" value="Unassembled WGS sequence"/>
</dbReference>
<dbReference type="Pfam" id="PF07995">
    <property type="entry name" value="GSDH"/>
    <property type="match status" value="1"/>
</dbReference>
<comment type="caution">
    <text evidence="2">The sequence shown here is derived from an EMBL/GenBank/DDBJ whole genome shotgun (WGS) entry which is preliminary data.</text>
</comment>